<evidence type="ECO:0000256" key="1">
    <source>
        <dbReference type="SAM" id="SignalP"/>
    </source>
</evidence>
<keyword evidence="1" id="KW-0732">Signal</keyword>
<feature type="chain" id="PRO_5046061672" evidence="1">
    <location>
        <begin position="29"/>
        <end position="47"/>
    </location>
</feature>
<name>A0ABN4MKP4_9BURK</name>
<proteinExistence type="predicted"/>
<dbReference type="Proteomes" id="UP000074914">
    <property type="component" value="Chromosome"/>
</dbReference>
<keyword evidence="2" id="KW-0449">Lipoprotein</keyword>
<evidence type="ECO:0000313" key="3">
    <source>
        <dbReference type="Proteomes" id="UP000074914"/>
    </source>
</evidence>
<keyword evidence="3" id="KW-1185">Reference proteome</keyword>
<dbReference type="EMBL" id="CP013236">
    <property type="protein sequence ID" value="AMP17169.1"/>
    <property type="molecule type" value="Genomic_DNA"/>
</dbReference>
<organism evidence="2 3">
    <name type="scientific">Collimonas pratensis</name>
    <dbReference type="NCBI Taxonomy" id="279113"/>
    <lineage>
        <taxon>Bacteria</taxon>
        <taxon>Pseudomonadati</taxon>
        <taxon>Pseudomonadota</taxon>
        <taxon>Betaproteobacteria</taxon>
        <taxon>Burkholderiales</taxon>
        <taxon>Oxalobacteraceae</taxon>
        <taxon>Collimonas</taxon>
    </lineage>
</organism>
<reference evidence="2 3" key="1">
    <citation type="submission" date="2015-11" db="EMBL/GenBank/DDBJ databases">
        <title>Exploring the genomic traits of fungus-feeding bacterial genus Collimonas.</title>
        <authorList>
            <person name="Song C."/>
            <person name="Schmidt R."/>
            <person name="de Jager V."/>
            <person name="Krzyzanowska D."/>
            <person name="Jongedijk E."/>
            <person name="Cankar K."/>
            <person name="Beekwilder J."/>
            <person name="van Veen A."/>
            <person name="de Boer W."/>
            <person name="van Veen J.A."/>
            <person name="Garbeva P."/>
        </authorList>
    </citation>
    <scope>NUCLEOTIDE SEQUENCE [LARGE SCALE GENOMIC DNA]</scope>
    <source>
        <strain evidence="2 3">Ter291</strain>
    </source>
</reference>
<feature type="signal peptide" evidence="1">
    <location>
        <begin position="1"/>
        <end position="28"/>
    </location>
</feature>
<gene>
    <name evidence="2" type="ORF">CPter291_4956</name>
</gene>
<evidence type="ECO:0000313" key="2">
    <source>
        <dbReference type="EMBL" id="AMP17169.1"/>
    </source>
</evidence>
<sequence length="47" mass="5077">MKPGQRLVSALCKATALCLAFCLLPGCAWITPCFTKGEQCPQVRAHN</sequence>
<protein>
    <submittedName>
        <fullName evidence="2">Lipoprotein</fullName>
    </submittedName>
</protein>
<accession>A0ABN4MKP4</accession>